<accession>X0ZB96</accession>
<gene>
    <name evidence="1" type="ORF">S01H1_80172</name>
</gene>
<feature type="non-terminal residue" evidence="1">
    <location>
        <position position="1"/>
    </location>
</feature>
<name>X0ZB96_9ZZZZ</name>
<comment type="caution">
    <text evidence="1">The sequence shown here is derived from an EMBL/GenBank/DDBJ whole genome shotgun (WGS) entry which is preliminary data.</text>
</comment>
<sequence>IQIAEGKKDLAIDTLKSVIAKDPGSLAAERAKDILAEQGGQYVPPIGPDIVRNVLEETFGPRLVPVFTPLEEMISAQFNIRGTKFAYGSEFGAVVAIVNNSSEPFVVSDDGLFKGDIRIDAEISGDLEMKIPELVSMRTRPGYLAEPGRSILIPVRLVIGQLRRTLLTYPQASLDIEFTLYLDPVTTQDGQITNRLTKMAPTKLLVTRPGIELTGKYLRNR</sequence>
<evidence type="ECO:0000313" key="1">
    <source>
        <dbReference type="EMBL" id="GAG45691.1"/>
    </source>
</evidence>
<protein>
    <submittedName>
        <fullName evidence="1">Uncharacterized protein</fullName>
    </submittedName>
</protein>
<reference evidence="1" key="1">
    <citation type="journal article" date="2014" name="Front. Microbiol.">
        <title>High frequency of phylogenetically diverse reductive dehalogenase-homologous genes in deep subseafloor sedimentary metagenomes.</title>
        <authorList>
            <person name="Kawai M."/>
            <person name="Futagami T."/>
            <person name="Toyoda A."/>
            <person name="Takaki Y."/>
            <person name="Nishi S."/>
            <person name="Hori S."/>
            <person name="Arai W."/>
            <person name="Tsubouchi T."/>
            <person name="Morono Y."/>
            <person name="Uchiyama I."/>
            <person name="Ito T."/>
            <person name="Fujiyama A."/>
            <person name="Inagaki F."/>
            <person name="Takami H."/>
        </authorList>
    </citation>
    <scope>NUCLEOTIDE SEQUENCE</scope>
    <source>
        <strain evidence="1">Expedition CK06-06</strain>
    </source>
</reference>
<organism evidence="1">
    <name type="scientific">marine sediment metagenome</name>
    <dbReference type="NCBI Taxonomy" id="412755"/>
    <lineage>
        <taxon>unclassified sequences</taxon>
        <taxon>metagenomes</taxon>
        <taxon>ecological metagenomes</taxon>
    </lineage>
</organism>
<feature type="non-terminal residue" evidence="1">
    <location>
        <position position="221"/>
    </location>
</feature>
<proteinExistence type="predicted"/>
<dbReference type="EMBL" id="BARS01054110">
    <property type="protein sequence ID" value="GAG45691.1"/>
    <property type="molecule type" value="Genomic_DNA"/>
</dbReference>
<dbReference type="AlphaFoldDB" id="X0ZB96"/>